<dbReference type="AlphaFoldDB" id="A0AAV6NXN9"/>
<dbReference type="EMBL" id="JAGKQH010000003">
    <property type="protein sequence ID" value="KAG6604449.1"/>
    <property type="molecule type" value="Genomic_DNA"/>
</dbReference>
<protein>
    <submittedName>
        <fullName evidence="1">Uncharacterized protein</fullName>
    </submittedName>
</protein>
<comment type="caution">
    <text evidence="1">The sequence shown here is derived from an EMBL/GenBank/DDBJ whole genome shotgun (WGS) entry which is preliminary data.</text>
</comment>
<feature type="non-terminal residue" evidence="1">
    <location>
        <position position="1"/>
    </location>
</feature>
<sequence length="72" mass="8056">MFLPRTKPHFRTSETCTSGVRSKITMELRILSSEIPSTSSSSVTDSTDLSALRLGRENLSRVMVLICMSRLH</sequence>
<dbReference type="Proteomes" id="UP000685013">
    <property type="component" value="Chromosome 3"/>
</dbReference>
<proteinExistence type="predicted"/>
<evidence type="ECO:0000313" key="1">
    <source>
        <dbReference type="EMBL" id="KAG6604449.1"/>
    </source>
</evidence>
<gene>
    <name evidence="1" type="ORF">SDJN03_05058</name>
</gene>
<organism evidence="1 2">
    <name type="scientific">Cucurbita argyrosperma subsp. sororia</name>
    <dbReference type="NCBI Taxonomy" id="37648"/>
    <lineage>
        <taxon>Eukaryota</taxon>
        <taxon>Viridiplantae</taxon>
        <taxon>Streptophyta</taxon>
        <taxon>Embryophyta</taxon>
        <taxon>Tracheophyta</taxon>
        <taxon>Spermatophyta</taxon>
        <taxon>Magnoliopsida</taxon>
        <taxon>eudicotyledons</taxon>
        <taxon>Gunneridae</taxon>
        <taxon>Pentapetalae</taxon>
        <taxon>rosids</taxon>
        <taxon>fabids</taxon>
        <taxon>Cucurbitales</taxon>
        <taxon>Cucurbitaceae</taxon>
        <taxon>Cucurbiteae</taxon>
        <taxon>Cucurbita</taxon>
    </lineage>
</organism>
<keyword evidence="2" id="KW-1185">Reference proteome</keyword>
<reference evidence="1 2" key="1">
    <citation type="journal article" date="2021" name="Hortic Res">
        <title>The domestication of Cucurbita argyrosperma as revealed by the genome of its wild relative.</title>
        <authorList>
            <person name="Barrera-Redondo J."/>
            <person name="Sanchez-de la Vega G."/>
            <person name="Aguirre-Liguori J.A."/>
            <person name="Castellanos-Morales G."/>
            <person name="Gutierrez-Guerrero Y.T."/>
            <person name="Aguirre-Dugua X."/>
            <person name="Aguirre-Planter E."/>
            <person name="Tenaillon M.I."/>
            <person name="Lira-Saade R."/>
            <person name="Eguiarte L.E."/>
        </authorList>
    </citation>
    <scope>NUCLEOTIDE SEQUENCE [LARGE SCALE GENOMIC DNA]</scope>
    <source>
        <strain evidence="1">JBR-2021</strain>
    </source>
</reference>
<evidence type="ECO:0000313" key="2">
    <source>
        <dbReference type="Proteomes" id="UP000685013"/>
    </source>
</evidence>
<name>A0AAV6NXN9_9ROSI</name>
<accession>A0AAV6NXN9</accession>